<reference evidence="1 2" key="1">
    <citation type="submission" date="2022-05" db="EMBL/GenBank/DDBJ databases">
        <authorList>
            <person name="Friedrich I."/>
            <person name="Poehlein A."/>
            <person name="Schneider D."/>
            <person name="Hertel R."/>
            <person name="Daniel R."/>
        </authorList>
    </citation>
    <scope>NUCLEOTIDE SEQUENCE [LARGE SCALE GENOMIC DNA]</scope>
</reference>
<sequence>MSASLKLVAQRRNGAGVWEPITFDPEWGAYDIFGVLANQRNYAAAPSIAEPRHLPADWPDEPPYEMGGFARWTAWADVYDLGDGVKSWLTLEEMLAFDYDQTFVNQRPPDAGVSMSVREHLGEAYFSDLHQMRALGVERIVFRIG</sequence>
<evidence type="ECO:0000313" key="2">
    <source>
        <dbReference type="Proteomes" id="UP001057221"/>
    </source>
</evidence>
<dbReference type="EMBL" id="ON529855">
    <property type="protein sequence ID" value="USN14599.1"/>
    <property type="molecule type" value="Genomic_DNA"/>
</dbReference>
<dbReference type="Proteomes" id="UP001057221">
    <property type="component" value="Segment"/>
</dbReference>
<protein>
    <submittedName>
        <fullName evidence="1">Uncharacterized protein</fullName>
    </submittedName>
</protein>
<gene>
    <name evidence="1" type="ORF">DOMOVOI_01250</name>
</gene>
<accession>A0A9E7MR71</accession>
<evidence type="ECO:0000313" key="1">
    <source>
        <dbReference type="EMBL" id="USN14599.1"/>
    </source>
</evidence>
<organism evidence="1 2">
    <name type="scientific">Brevundimonas phage vB_BpoS-Domovoi</name>
    <dbReference type="NCBI Taxonomy" id="2948598"/>
    <lineage>
        <taxon>Viruses</taxon>
        <taxon>Duplodnaviria</taxon>
        <taxon>Heunggongvirae</taxon>
        <taxon>Uroviricota</taxon>
        <taxon>Caudoviricetes</taxon>
        <taxon>Jeanschmidtviridae</taxon>
        <taxon>Marchewkavirus</taxon>
        <taxon>Marchewkavirus domovoi</taxon>
    </lineage>
</organism>
<name>A0A9E7MR71_9CAUD</name>
<proteinExistence type="predicted"/>
<keyword evidence="2" id="KW-1185">Reference proteome</keyword>